<dbReference type="InterPro" id="IPR017900">
    <property type="entry name" value="4Fe4S_Fe_S_CS"/>
</dbReference>
<evidence type="ECO:0000256" key="1">
    <source>
        <dbReference type="ARBA" id="ARBA00022723"/>
    </source>
</evidence>
<evidence type="ECO:0000256" key="3">
    <source>
        <dbReference type="ARBA" id="ARBA00023014"/>
    </source>
</evidence>
<dbReference type="PROSITE" id="PS00198">
    <property type="entry name" value="4FE4S_FER_1"/>
    <property type="match status" value="1"/>
</dbReference>
<keyword evidence="2" id="KW-0408">Iron</keyword>
<dbReference type="OrthoDB" id="9784571at2"/>
<evidence type="ECO:0000313" key="5">
    <source>
        <dbReference type="EMBL" id="SJZ78662.1"/>
    </source>
</evidence>
<name>A0A1T4NHE3_9FIRM</name>
<evidence type="ECO:0000259" key="4">
    <source>
        <dbReference type="PROSITE" id="PS51379"/>
    </source>
</evidence>
<protein>
    <submittedName>
        <fullName evidence="5">4Fe-4S binding domain-containing protein</fullName>
    </submittedName>
</protein>
<dbReference type="EMBL" id="FUXM01000007">
    <property type="protein sequence ID" value="SJZ78662.1"/>
    <property type="molecule type" value="Genomic_DNA"/>
</dbReference>
<feature type="domain" description="4Fe-4S ferredoxin-type" evidence="4">
    <location>
        <begin position="170"/>
        <end position="199"/>
    </location>
</feature>
<gene>
    <name evidence="5" type="ORF">SAMN02745885_00910</name>
</gene>
<dbReference type="PANTHER" id="PTHR42827">
    <property type="entry name" value="IRON-SULFUR CLUSTER-BINDING PROTEIN-RELATED"/>
    <property type="match status" value="1"/>
</dbReference>
<dbReference type="Pfam" id="PF00037">
    <property type="entry name" value="Fer4"/>
    <property type="match status" value="1"/>
</dbReference>
<dbReference type="SUPFAM" id="SSF54862">
    <property type="entry name" value="4Fe-4S ferredoxins"/>
    <property type="match status" value="1"/>
</dbReference>
<sequence length="238" mass="26109">MSLATLFSPWASFYRPPLFALLPVDDPGLGELYHHLPYHLQPVDLLASARTILIYFLPFPPEVIAANRQQPDTAPLWAEYYVRTNQVIGQFNQAIAHWLEQAGYHAAWQPATHNFDEKTLTAPWSHKSLAVAAGLAVFGRHQQAITAAGCAGRFGSLVTDAPPDWLSTQLPPAPPPEPCLDCGYCWRVCPVGALTATGLDKQKCYSRLLEVAARFTHLGLCDVCGKCSVGPCAAWEKE</sequence>
<keyword evidence="6" id="KW-1185">Reference proteome</keyword>
<keyword evidence="1" id="KW-0479">Metal-binding</keyword>
<dbReference type="PANTHER" id="PTHR42827:SF1">
    <property type="entry name" value="IRON-SULFUR CLUSTER-BINDING PROTEIN"/>
    <property type="match status" value="1"/>
</dbReference>
<keyword evidence="3" id="KW-0411">Iron-sulfur</keyword>
<dbReference type="GO" id="GO:0051536">
    <property type="term" value="F:iron-sulfur cluster binding"/>
    <property type="evidence" value="ECO:0007669"/>
    <property type="project" value="UniProtKB-KW"/>
</dbReference>
<dbReference type="GO" id="GO:0046872">
    <property type="term" value="F:metal ion binding"/>
    <property type="evidence" value="ECO:0007669"/>
    <property type="project" value="UniProtKB-KW"/>
</dbReference>
<dbReference type="InterPro" id="IPR017896">
    <property type="entry name" value="4Fe4S_Fe-S-bd"/>
</dbReference>
<accession>A0A1T4NHE3</accession>
<dbReference type="Proteomes" id="UP000189933">
    <property type="component" value="Unassembled WGS sequence"/>
</dbReference>
<evidence type="ECO:0000313" key="6">
    <source>
        <dbReference type="Proteomes" id="UP000189933"/>
    </source>
</evidence>
<dbReference type="PROSITE" id="PS51379">
    <property type="entry name" value="4FE4S_FER_2"/>
    <property type="match status" value="1"/>
</dbReference>
<organism evidence="5 6">
    <name type="scientific">Carboxydocella sporoproducens DSM 16521</name>
    <dbReference type="NCBI Taxonomy" id="1121270"/>
    <lineage>
        <taxon>Bacteria</taxon>
        <taxon>Bacillati</taxon>
        <taxon>Bacillota</taxon>
        <taxon>Clostridia</taxon>
        <taxon>Eubacteriales</taxon>
        <taxon>Clostridiales Family XVI. Incertae Sedis</taxon>
        <taxon>Carboxydocella</taxon>
    </lineage>
</organism>
<evidence type="ECO:0000256" key="2">
    <source>
        <dbReference type="ARBA" id="ARBA00023004"/>
    </source>
</evidence>
<reference evidence="6" key="1">
    <citation type="submission" date="2017-02" db="EMBL/GenBank/DDBJ databases">
        <authorList>
            <person name="Varghese N."/>
            <person name="Submissions S."/>
        </authorList>
    </citation>
    <scope>NUCLEOTIDE SEQUENCE [LARGE SCALE GENOMIC DNA]</scope>
    <source>
        <strain evidence="6">DSM 16521</strain>
    </source>
</reference>
<dbReference type="AlphaFoldDB" id="A0A1T4NHE3"/>
<dbReference type="RefSeq" id="WP_078665007.1">
    <property type="nucleotide sequence ID" value="NZ_FUXM01000007.1"/>
</dbReference>
<proteinExistence type="predicted"/>